<dbReference type="EMBL" id="BSOZ01000064">
    <property type="protein sequence ID" value="GLS05770.1"/>
    <property type="molecule type" value="Genomic_DNA"/>
</dbReference>
<evidence type="ECO:0000313" key="1">
    <source>
        <dbReference type="EMBL" id="GLS05770.1"/>
    </source>
</evidence>
<protein>
    <submittedName>
        <fullName evidence="1">Uncharacterized protein</fullName>
    </submittedName>
</protein>
<dbReference type="RefSeq" id="WP_040431531.1">
    <property type="nucleotide sequence ID" value="NZ_BAABUF010000040.1"/>
</dbReference>
<comment type="caution">
    <text evidence="1">The sequence shown here is derived from an EMBL/GenBank/DDBJ whole genome shotgun (WGS) entry which is preliminary data.</text>
</comment>
<accession>A0ABQ6BUU9</accession>
<reference evidence="2" key="1">
    <citation type="journal article" date="2019" name="Int. J. Syst. Evol. Microbiol.">
        <title>The Global Catalogue of Microorganisms (GCM) 10K type strain sequencing project: providing services to taxonomists for standard genome sequencing and annotation.</title>
        <authorList>
            <consortium name="The Broad Institute Genomics Platform"/>
            <consortium name="The Broad Institute Genome Sequencing Center for Infectious Disease"/>
            <person name="Wu L."/>
            <person name="Ma J."/>
        </authorList>
    </citation>
    <scope>NUCLEOTIDE SEQUENCE [LARGE SCALE GENOMIC DNA]</scope>
    <source>
        <strain evidence="2">NBRC 104970</strain>
    </source>
</reference>
<dbReference type="Proteomes" id="UP001156836">
    <property type="component" value="Unassembled WGS sequence"/>
</dbReference>
<sequence>MADDQDREFVRLAEAALDALFDQYAAAGPAERWQLKPAITKATEEMTQARLALFKEGVLTTPEDLDALRQLKRDIDHAADVQAGVLAAVKLAAMLGVFA</sequence>
<evidence type="ECO:0000313" key="2">
    <source>
        <dbReference type="Proteomes" id="UP001156836"/>
    </source>
</evidence>
<proteinExistence type="predicted"/>
<organism evidence="1 2">
    <name type="scientific">Chitiniphilus shinanonensis</name>
    <dbReference type="NCBI Taxonomy" id="553088"/>
    <lineage>
        <taxon>Bacteria</taxon>
        <taxon>Pseudomonadati</taxon>
        <taxon>Pseudomonadota</taxon>
        <taxon>Betaproteobacteria</taxon>
        <taxon>Neisseriales</taxon>
        <taxon>Chitinibacteraceae</taxon>
        <taxon>Chitiniphilus</taxon>
    </lineage>
</organism>
<gene>
    <name evidence="1" type="ORF">GCM10007860_29270</name>
</gene>
<name>A0ABQ6BUU9_9NEIS</name>
<keyword evidence="2" id="KW-1185">Reference proteome</keyword>